<protein>
    <submittedName>
        <fullName evidence="2">Rhodanese-like domain-containing protein</fullName>
    </submittedName>
</protein>
<gene>
    <name evidence="2" type="ORF">I7X43_03280</name>
</gene>
<organism evidence="2 3">
    <name type="scientific">Inhella gelatinilytica</name>
    <dbReference type="NCBI Taxonomy" id="2795030"/>
    <lineage>
        <taxon>Bacteria</taxon>
        <taxon>Pseudomonadati</taxon>
        <taxon>Pseudomonadota</taxon>
        <taxon>Betaproteobacteria</taxon>
        <taxon>Burkholderiales</taxon>
        <taxon>Sphaerotilaceae</taxon>
        <taxon>Inhella</taxon>
    </lineage>
</organism>
<name>A0A931IVP9_9BURK</name>
<dbReference type="Gene3D" id="3.40.250.10">
    <property type="entry name" value="Rhodanese-like domain"/>
    <property type="match status" value="1"/>
</dbReference>
<dbReference type="CDD" id="cd00158">
    <property type="entry name" value="RHOD"/>
    <property type="match status" value="1"/>
</dbReference>
<keyword evidence="3" id="KW-1185">Reference proteome</keyword>
<dbReference type="EMBL" id="JAEDAL010000001">
    <property type="protein sequence ID" value="MBH9551864.1"/>
    <property type="molecule type" value="Genomic_DNA"/>
</dbReference>
<dbReference type="SUPFAM" id="SSF52821">
    <property type="entry name" value="Rhodanese/Cell cycle control phosphatase"/>
    <property type="match status" value="1"/>
</dbReference>
<dbReference type="Pfam" id="PF00581">
    <property type="entry name" value="Rhodanese"/>
    <property type="match status" value="1"/>
</dbReference>
<sequence>MQMQTLDCAQALAEGAWLVDVREPHETERLAFDHPQCVQLPLSRFQQQFHELPRDRLLVLACAAGGRSLQAMQFLVHHGFTQVANLTGGVGAWAAHGLPVRHGG</sequence>
<dbReference type="PANTHER" id="PTHR43031:SF1">
    <property type="entry name" value="PYRIDINE NUCLEOTIDE-DISULPHIDE OXIDOREDUCTASE"/>
    <property type="match status" value="1"/>
</dbReference>
<dbReference type="InterPro" id="IPR036873">
    <property type="entry name" value="Rhodanese-like_dom_sf"/>
</dbReference>
<dbReference type="RefSeq" id="WP_198099459.1">
    <property type="nucleotide sequence ID" value="NZ_JAEDAL010000001.1"/>
</dbReference>
<reference evidence="2" key="1">
    <citation type="submission" date="2020-12" db="EMBL/GenBank/DDBJ databases">
        <title>The genome sequence of Inhella sp. 4Y17.</title>
        <authorList>
            <person name="Liu Y."/>
        </authorList>
    </citation>
    <scope>NUCLEOTIDE SEQUENCE</scope>
    <source>
        <strain evidence="2">4Y10</strain>
    </source>
</reference>
<evidence type="ECO:0000313" key="3">
    <source>
        <dbReference type="Proteomes" id="UP000620139"/>
    </source>
</evidence>
<dbReference type="InterPro" id="IPR050229">
    <property type="entry name" value="GlpE_sulfurtransferase"/>
</dbReference>
<accession>A0A931IVP9</accession>
<evidence type="ECO:0000313" key="2">
    <source>
        <dbReference type="EMBL" id="MBH9551864.1"/>
    </source>
</evidence>
<proteinExistence type="predicted"/>
<dbReference type="InterPro" id="IPR001763">
    <property type="entry name" value="Rhodanese-like_dom"/>
</dbReference>
<feature type="domain" description="Rhodanese" evidence="1">
    <location>
        <begin position="12"/>
        <end position="102"/>
    </location>
</feature>
<dbReference type="Proteomes" id="UP000620139">
    <property type="component" value="Unassembled WGS sequence"/>
</dbReference>
<evidence type="ECO:0000259" key="1">
    <source>
        <dbReference type="PROSITE" id="PS50206"/>
    </source>
</evidence>
<comment type="caution">
    <text evidence="2">The sequence shown here is derived from an EMBL/GenBank/DDBJ whole genome shotgun (WGS) entry which is preliminary data.</text>
</comment>
<dbReference type="SMART" id="SM00450">
    <property type="entry name" value="RHOD"/>
    <property type="match status" value="1"/>
</dbReference>
<dbReference type="PROSITE" id="PS50206">
    <property type="entry name" value="RHODANESE_3"/>
    <property type="match status" value="1"/>
</dbReference>
<dbReference type="PANTHER" id="PTHR43031">
    <property type="entry name" value="FAD-DEPENDENT OXIDOREDUCTASE"/>
    <property type="match status" value="1"/>
</dbReference>
<dbReference type="AlphaFoldDB" id="A0A931IVP9"/>